<dbReference type="RefSeq" id="WP_021689587.1">
    <property type="nucleotide sequence ID" value="NZ_BASZ01000004.1"/>
</dbReference>
<accession>U2YJP5</accession>
<gene>
    <name evidence="3" type="ORF">NT2_04_00910</name>
</gene>
<dbReference type="EMBL" id="BASZ01000004">
    <property type="protein sequence ID" value="GAD48680.1"/>
    <property type="molecule type" value="Genomic_DNA"/>
</dbReference>
<comment type="caution">
    <text evidence="3">The sequence shown here is derived from an EMBL/GenBank/DDBJ whole genome shotgun (WGS) entry which is preliminary data.</text>
</comment>
<protein>
    <recommendedName>
        <fullName evidence="2">Transcription factor zinc-finger domain-containing protein</fullName>
    </recommendedName>
</protein>
<evidence type="ECO:0000313" key="4">
    <source>
        <dbReference type="Proteomes" id="UP000016568"/>
    </source>
</evidence>
<dbReference type="Proteomes" id="UP000016568">
    <property type="component" value="Unassembled WGS sequence"/>
</dbReference>
<proteinExistence type="predicted"/>
<dbReference type="Pfam" id="PF13453">
    <property type="entry name" value="Zn_ribbon_TFIIB"/>
    <property type="match status" value="1"/>
</dbReference>
<name>U2YJP5_9SPHN</name>
<sequence>MRSQQDVAAMSCPVCRVPLAMSDRQGIEIDYCPQCRGVWLDRGELDKIIERSAPATATHQPQPVPPQTGQQGPWGGHSDRGDYGQGHQQHSHSGYGAGHYGKPHKRKKSWLEEIFD</sequence>
<feature type="region of interest" description="Disordered" evidence="1">
    <location>
        <begin position="50"/>
        <end position="116"/>
    </location>
</feature>
<evidence type="ECO:0000256" key="1">
    <source>
        <dbReference type="SAM" id="MobiDB-lite"/>
    </source>
</evidence>
<evidence type="ECO:0000313" key="3">
    <source>
        <dbReference type="EMBL" id="GAD48680.1"/>
    </source>
</evidence>
<evidence type="ECO:0000259" key="2">
    <source>
        <dbReference type="Pfam" id="PF13453"/>
    </source>
</evidence>
<keyword evidence="4" id="KW-1185">Reference proteome</keyword>
<dbReference type="AlphaFoldDB" id="U2YJP5"/>
<feature type="compositionally biased region" description="Low complexity" evidence="1">
    <location>
        <begin position="85"/>
        <end position="94"/>
    </location>
</feature>
<dbReference type="InterPro" id="IPR027392">
    <property type="entry name" value="TF_Znf"/>
</dbReference>
<feature type="domain" description="Transcription factor zinc-finger" evidence="2">
    <location>
        <begin position="12"/>
        <end position="51"/>
    </location>
</feature>
<dbReference type="OrthoDB" id="9814037at2"/>
<dbReference type="eggNOG" id="COG3809">
    <property type="taxonomic scope" value="Bacteria"/>
</dbReference>
<reference evidence="3 4" key="1">
    <citation type="submission" date="2013-09" db="EMBL/GenBank/DDBJ databases">
        <title>Whole genome shotgun sequence of Novosphingobium tardaugens NBRC 16725.</title>
        <authorList>
            <person name="Isaki S."/>
            <person name="Hosoyama A."/>
            <person name="Tsuchikane K."/>
            <person name="Katsumata H."/>
            <person name="Ando Y."/>
            <person name="Yamazaki S."/>
            <person name="Fujita N."/>
        </authorList>
    </citation>
    <scope>NUCLEOTIDE SEQUENCE [LARGE SCALE GENOMIC DNA]</scope>
    <source>
        <strain evidence="3 4">NBRC 16725</strain>
    </source>
</reference>
<organism evidence="3 4">
    <name type="scientific">Caenibius tardaugens NBRC 16725</name>
    <dbReference type="NCBI Taxonomy" id="1219035"/>
    <lineage>
        <taxon>Bacteria</taxon>
        <taxon>Pseudomonadati</taxon>
        <taxon>Pseudomonadota</taxon>
        <taxon>Alphaproteobacteria</taxon>
        <taxon>Sphingomonadales</taxon>
        <taxon>Erythrobacteraceae</taxon>
        <taxon>Caenibius</taxon>
    </lineage>
</organism>
<dbReference type="KEGG" id="ntd:EGO55_09820"/>